<accession>A0A4C2E975</accession>
<dbReference type="GO" id="GO:0005634">
    <property type="term" value="C:nucleus"/>
    <property type="evidence" value="ECO:0007669"/>
    <property type="project" value="UniProtKB-SubCell"/>
</dbReference>
<keyword evidence="7" id="KW-0238">DNA-binding</keyword>
<evidence type="ECO:0000256" key="9">
    <source>
        <dbReference type="ARBA" id="ARBA00023163"/>
    </source>
</evidence>
<dbReference type="PANTHER" id="PTHR47659:SF1">
    <property type="entry name" value="TRANSCRIPTION ACTIVATOR OF GLUCONEOGENESIS ERT1"/>
    <property type="match status" value="1"/>
</dbReference>
<dbReference type="PROSITE" id="PS00463">
    <property type="entry name" value="ZN2_CY6_FUNGAL_1"/>
    <property type="match status" value="1"/>
</dbReference>
<dbReference type="GO" id="GO:0009267">
    <property type="term" value="P:cellular response to starvation"/>
    <property type="evidence" value="ECO:0007669"/>
    <property type="project" value="TreeGrafter"/>
</dbReference>
<dbReference type="InterPro" id="IPR001138">
    <property type="entry name" value="Zn2Cys6_DnaBD"/>
</dbReference>
<comment type="caution">
    <text evidence="12">The sequence shown here is derived from an EMBL/GenBank/DDBJ whole genome shotgun (WGS) entry which is preliminary data.</text>
</comment>
<keyword evidence="6" id="KW-0805">Transcription regulation</keyword>
<evidence type="ECO:0000256" key="5">
    <source>
        <dbReference type="ARBA" id="ARBA00022833"/>
    </source>
</evidence>
<dbReference type="InterPro" id="IPR036864">
    <property type="entry name" value="Zn2-C6_fun-type_DNA-bd_sf"/>
</dbReference>
<keyword evidence="3" id="KW-0312">Gluconeogenesis</keyword>
<comment type="similarity">
    <text evidence="2">Belongs to the ERT1/acuK family.</text>
</comment>
<evidence type="ECO:0000256" key="3">
    <source>
        <dbReference type="ARBA" id="ARBA00022432"/>
    </source>
</evidence>
<keyword evidence="8" id="KW-0010">Activator</keyword>
<evidence type="ECO:0000313" key="12">
    <source>
        <dbReference type="EMBL" id="GCF00725.1"/>
    </source>
</evidence>
<dbReference type="OrthoDB" id="2538135at2759"/>
<dbReference type="PANTHER" id="PTHR47659">
    <property type="entry name" value="ZN(II)2CYS6 TRANSCRIPTION FACTOR (EUROFUNG)-RELATED"/>
    <property type="match status" value="1"/>
</dbReference>
<proteinExistence type="inferred from homology"/>
<dbReference type="InterPro" id="IPR000014">
    <property type="entry name" value="PAS"/>
</dbReference>
<sequence>MEGTFGGTHDHIDSRIQACVFGQTVMGSRPKPSEEFSHILPHFQEVNSSVSVPSIKKPRRNTHVACVNCSKWHVSCEARRPCHRCVIKGLESSCVDAPRKKSKYLAGVPDASLIRSVNRNNGSQSNSGLLDSIGVSHHQEQQNFRDPQHIVHKSKFLSNAADSEYSILSHIINQDTLINKIPIDLLYSGKPHTTSDGNDDAVAATDVTNIDINSSEMMVGPPRAMMTSKNVYSMLLGPNSQEIVASRIDLFRNHFPLTPIESQDYSLSFKRGYNRDKSGLPKSNASINQYYLNKNTSTFPEVITLAMRQQQPTGDKALSFALECVSPDAYQLSANADWNHSLRYSTSMEIYQFINEPFSHTAGFHHLYTYLKNRFNRNDLIKMCGCLAEFRPIFIACTASLTEQDMIFMEQCYQRTLLEYAKFIVQIGTPTCVWRRNGQISYVNEEFEMLCGWNKEELLNKMTFIVEIMDDESVRDYFKTFAKVAYKDFKGSERMKTCNLLTPTRGQVIPCCCMWTLKRDVSGLPLMILGNFMPVI</sequence>
<dbReference type="GO" id="GO:0000981">
    <property type="term" value="F:DNA-binding transcription factor activity, RNA polymerase II-specific"/>
    <property type="evidence" value="ECO:0007669"/>
    <property type="project" value="InterPro"/>
</dbReference>
<evidence type="ECO:0000256" key="1">
    <source>
        <dbReference type="ARBA" id="ARBA00004123"/>
    </source>
</evidence>
<dbReference type="CDD" id="cd00130">
    <property type="entry name" value="PAS"/>
    <property type="match status" value="1"/>
</dbReference>
<evidence type="ECO:0000256" key="6">
    <source>
        <dbReference type="ARBA" id="ARBA00023015"/>
    </source>
</evidence>
<evidence type="ECO:0000256" key="8">
    <source>
        <dbReference type="ARBA" id="ARBA00023159"/>
    </source>
</evidence>
<keyword evidence="4" id="KW-0479">Metal-binding</keyword>
<comment type="subcellular location">
    <subcellularLocation>
        <location evidence="1">Nucleus</location>
    </subcellularLocation>
</comment>
<name>A0A4C2E975_9SACH</name>
<evidence type="ECO:0000256" key="4">
    <source>
        <dbReference type="ARBA" id="ARBA00022723"/>
    </source>
</evidence>
<dbReference type="AlphaFoldDB" id="A0A4C2E975"/>
<organism evidence="12 13">
    <name type="scientific">Zygosaccharomyces mellis</name>
    <dbReference type="NCBI Taxonomy" id="42258"/>
    <lineage>
        <taxon>Eukaryota</taxon>
        <taxon>Fungi</taxon>
        <taxon>Dikarya</taxon>
        <taxon>Ascomycota</taxon>
        <taxon>Saccharomycotina</taxon>
        <taxon>Saccharomycetes</taxon>
        <taxon>Saccharomycetales</taxon>
        <taxon>Saccharomycetaceae</taxon>
        <taxon>Zygosaccharomyces</taxon>
    </lineage>
</organism>
<dbReference type="SMART" id="SM00066">
    <property type="entry name" value="GAL4"/>
    <property type="match status" value="1"/>
</dbReference>
<protein>
    <submittedName>
        <fullName evidence="12">Transcriptional regulator of nonfermentable carbon utilization</fullName>
    </submittedName>
</protein>
<dbReference type="EMBL" id="BIMX01000021">
    <property type="protein sequence ID" value="GCF00725.1"/>
    <property type="molecule type" value="Genomic_DNA"/>
</dbReference>
<evidence type="ECO:0000259" key="11">
    <source>
        <dbReference type="PROSITE" id="PS50112"/>
    </source>
</evidence>
<dbReference type="Gene3D" id="3.30.450.20">
    <property type="entry name" value="PAS domain"/>
    <property type="match status" value="1"/>
</dbReference>
<dbReference type="NCBIfam" id="TIGR00229">
    <property type="entry name" value="sensory_box"/>
    <property type="match status" value="1"/>
</dbReference>
<evidence type="ECO:0000256" key="2">
    <source>
        <dbReference type="ARBA" id="ARBA00010855"/>
    </source>
</evidence>
<dbReference type="GO" id="GO:0006094">
    <property type="term" value="P:gluconeogenesis"/>
    <property type="evidence" value="ECO:0007669"/>
    <property type="project" value="UniProtKB-KW"/>
</dbReference>
<dbReference type="InterPro" id="IPR050335">
    <property type="entry name" value="ERT1_acuK_gluconeogen_tf"/>
</dbReference>
<dbReference type="InterPro" id="IPR056751">
    <property type="entry name" value="PAS_13"/>
</dbReference>
<dbReference type="Pfam" id="PF00172">
    <property type="entry name" value="Zn_clus"/>
    <property type="match status" value="1"/>
</dbReference>
<dbReference type="GO" id="GO:0008270">
    <property type="term" value="F:zinc ion binding"/>
    <property type="evidence" value="ECO:0007669"/>
    <property type="project" value="InterPro"/>
</dbReference>
<evidence type="ECO:0000313" key="13">
    <source>
        <dbReference type="Proteomes" id="UP000301737"/>
    </source>
</evidence>
<evidence type="ECO:0000256" key="10">
    <source>
        <dbReference type="ARBA" id="ARBA00023242"/>
    </source>
</evidence>
<gene>
    <name evidence="12" type="primary">ERT1</name>
    <name evidence="12" type="ORF">ZYGM_001940</name>
</gene>
<dbReference type="SUPFAM" id="SSF55785">
    <property type="entry name" value="PYP-like sensor domain (PAS domain)"/>
    <property type="match status" value="1"/>
</dbReference>
<feature type="domain" description="PAS" evidence="11">
    <location>
        <begin position="437"/>
        <end position="488"/>
    </location>
</feature>
<keyword evidence="10" id="KW-0539">Nucleus</keyword>
<dbReference type="Pfam" id="PF24990">
    <property type="entry name" value="PAS_13"/>
    <property type="match status" value="2"/>
</dbReference>
<dbReference type="Proteomes" id="UP000301737">
    <property type="component" value="Unassembled WGS sequence"/>
</dbReference>
<evidence type="ECO:0000256" key="7">
    <source>
        <dbReference type="ARBA" id="ARBA00023125"/>
    </source>
</evidence>
<keyword evidence="9" id="KW-0804">Transcription</keyword>
<dbReference type="GO" id="GO:0000977">
    <property type="term" value="F:RNA polymerase II transcription regulatory region sequence-specific DNA binding"/>
    <property type="evidence" value="ECO:0007669"/>
    <property type="project" value="TreeGrafter"/>
</dbReference>
<dbReference type="PROSITE" id="PS50112">
    <property type="entry name" value="PAS"/>
    <property type="match status" value="1"/>
</dbReference>
<keyword evidence="5" id="KW-0862">Zinc</keyword>
<reference evidence="12 13" key="1">
    <citation type="submission" date="2019-01" db="EMBL/GenBank/DDBJ databases">
        <title>Draft Genome Sequencing of Zygosaccharomyces mellis Ca-7.</title>
        <authorList>
            <person name="Shiwa Y."/>
            <person name="Kanesaki Y."/>
            <person name="Ishige T."/>
            <person name="Mura K."/>
            <person name="Hori T."/>
            <person name="Tamura T."/>
        </authorList>
    </citation>
    <scope>NUCLEOTIDE SEQUENCE [LARGE SCALE GENOMIC DNA]</scope>
    <source>
        <strain evidence="12 13">Ca-7</strain>
    </source>
</reference>
<dbReference type="SMART" id="SM00091">
    <property type="entry name" value="PAS"/>
    <property type="match status" value="1"/>
</dbReference>
<keyword evidence="13" id="KW-1185">Reference proteome</keyword>
<dbReference type="SUPFAM" id="SSF57701">
    <property type="entry name" value="Zn2/Cys6 DNA-binding domain"/>
    <property type="match status" value="1"/>
</dbReference>
<dbReference type="InterPro" id="IPR035965">
    <property type="entry name" value="PAS-like_dom_sf"/>
</dbReference>